<evidence type="ECO:0000313" key="1">
    <source>
        <dbReference type="EMBL" id="QAA75928.1"/>
    </source>
</evidence>
<evidence type="ECO:0008006" key="3">
    <source>
        <dbReference type="Google" id="ProtNLM"/>
    </source>
</evidence>
<dbReference type="Pfam" id="PF10117">
    <property type="entry name" value="McrBC"/>
    <property type="match status" value="1"/>
</dbReference>
<evidence type="ECO:0000313" key="2">
    <source>
        <dbReference type="Proteomes" id="UP000287233"/>
    </source>
</evidence>
<protein>
    <recommendedName>
        <fullName evidence="3">McrBC 5-methylcytosine restriction system component</fullName>
    </recommendedName>
</protein>
<dbReference type="InterPro" id="IPR019292">
    <property type="entry name" value="McrC"/>
</dbReference>
<dbReference type="AlphaFoldDB" id="A0A410FSN2"/>
<organism evidence="1 2">
    <name type="scientific">Bipolaricaulis sibiricus</name>
    <dbReference type="NCBI Taxonomy" id="2501609"/>
    <lineage>
        <taxon>Bacteria</taxon>
        <taxon>Candidatus Bipolaricaulota</taxon>
        <taxon>Candidatus Bipolaricaulia</taxon>
        <taxon>Candidatus Bipolaricaulales</taxon>
        <taxon>Candidatus Bipolaricaulaceae</taxon>
        <taxon>Candidatus Bipolaricaulis</taxon>
    </lineage>
</organism>
<reference evidence="2" key="1">
    <citation type="submission" date="2018-12" db="EMBL/GenBank/DDBJ databases">
        <title>Complete genome sequence of an uncultured bacterium of the candidate phylum Bipolaricaulota.</title>
        <authorList>
            <person name="Kadnikov V.V."/>
            <person name="Mardanov A.V."/>
            <person name="Beletsky A.V."/>
            <person name="Frank Y.A."/>
            <person name="Karnachuk O.V."/>
            <person name="Ravin N.V."/>
        </authorList>
    </citation>
    <scope>NUCLEOTIDE SEQUENCE [LARGE SCALE GENOMIC DNA]</scope>
</reference>
<name>A0A410FSN2_BIPS1</name>
<dbReference type="EMBL" id="CP034928">
    <property type="protein sequence ID" value="QAA75928.1"/>
    <property type="molecule type" value="Genomic_DNA"/>
</dbReference>
<sequence>MTPRVVELREWGQGETVRLTPAEAATLRRMEDALDVQWLGPHEARVGPRGGAVGLVSLSPDLTVVVRPRWPVRSLIELAAYALDLGVTPDLFREAAALAEDEPQDWLALFLSLEVERLLAQGLRQGYREVDDDIPYVRGRIDFGRLALRAENPGLIPCRFSDFVLDTEENRILRGTLELLAGSPLTEPTRRWICRSLAAFRQVTLVTPTRAAFDRIRWDRLNVHYRPALELCRLVVECLGMELSPGGVVGSSFFFPLNTLFEKAVERALREAFPGEHRGQPQYGDRITVVEGGPPDSVAFRPDNVVGPRERPWLVVDAKYKRPTTGHRETERFLSGDLYQAFTYAVALRAPVVLVYPQVNEVVDAQLELAGYTVHVRTVDIGGQGVLALRELASGLAARHPSHPTVGAQRGQVGGER</sequence>
<dbReference type="Proteomes" id="UP000287233">
    <property type="component" value="Chromosome"/>
</dbReference>
<dbReference type="PANTHER" id="PTHR38733">
    <property type="entry name" value="PROTEIN MCRC"/>
    <property type="match status" value="1"/>
</dbReference>
<gene>
    <name evidence="1" type="ORF">BIP78_0160</name>
</gene>
<proteinExistence type="predicted"/>
<dbReference type="KEGG" id="bih:BIP78_0160"/>
<accession>A0A410FSN2</accession>
<dbReference type="PANTHER" id="PTHR38733:SF1">
    <property type="entry name" value="TYPE IV METHYL-DIRECTED RESTRICTION ENZYME ECOKMCRBC"/>
    <property type="match status" value="1"/>
</dbReference>